<dbReference type="Proteomes" id="UP000306808">
    <property type="component" value="Unassembled WGS sequence"/>
</dbReference>
<keyword evidence="2" id="KW-1185">Reference proteome</keyword>
<dbReference type="OrthoDB" id="785205at2"/>
<evidence type="ECO:0008006" key="3">
    <source>
        <dbReference type="Google" id="ProtNLM"/>
    </source>
</evidence>
<name>A0A4U0P057_9SPHI</name>
<proteinExistence type="predicted"/>
<accession>A0A4U0P057</accession>
<protein>
    <recommendedName>
        <fullName evidence="3">Lipoprotein</fullName>
    </recommendedName>
</protein>
<organism evidence="1 2">
    <name type="scientific">Sphingobacterium olei</name>
    <dbReference type="NCBI Taxonomy" id="2571155"/>
    <lineage>
        <taxon>Bacteria</taxon>
        <taxon>Pseudomonadati</taxon>
        <taxon>Bacteroidota</taxon>
        <taxon>Sphingobacteriia</taxon>
        <taxon>Sphingobacteriales</taxon>
        <taxon>Sphingobacteriaceae</taxon>
        <taxon>Sphingobacterium</taxon>
    </lineage>
</organism>
<evidence type="ECO:0000313" key="2">
    <source>
        <dbReference type="Proteomes" id="UP000306808"/>
    </source>
</evidence>
<gene>
    <name evidence="1" type="ORF">FAZ15_11270</name>
</gene>
<dbReference type="AlphaFoldDB" id="A0A4U0P057"/>
<dbReference type="PROSITE" id="PS51257">
    <property type="entry name" value="PROKAR_LIPOPROTEIN"/>
    <property type="match status" value="1"/>
</dbReference>
<sequence length="484" mass="54311">MLYRLSFIFIVFFAASCSDDAPIDELTEDLYTVNFTIDGFATTPNPMKSGVGQIKKLASNGPSGTSTDTEGNLYFWSFNSESLDPDIRIAGGGSPSITYNSGIVPSNFVNSTFANESYVAGKALSISSGRELFIKLPIKLATSITSFGLDMGSTDTGPKDFELYYSSDEGTSYEPIELINQFGSLSASAKNSFVYDLRDKNISGSFLLFKFVFKAGERGMNLPDYGATGGTFRIDNVYLKGTAESISGHMLKKLHYNIFHQDKNEIVYSGEVDYEDNTDIQVQLPLGKYYVCFVSNASKQDLLLPSDPLWKSFYVSNRFSNYEAEIFGYSTELDVSEDVQLNVELMRWYSQIKFEFSDPIGLSKVKRIRVSQEHEPFFFSPFVADLSNPVLDQTDIDLGIDDLSTNKQIVFHQFLGSLNDLKAISYKLEVFDENNLLRTFIVNSTLKNNMQLVFRGELLKDVPQSQGFAITRNENWGDNREENF</sequence>
<dbReference type="EMBL" id="SUME01000004">
    <property type="protein sequence ID" value="TJZ60571.1"/>
    <property type="molecule type" value="Genomic_DNA"/>
</dbReference>
<evidence type="ECO:0000313" key="1">
    <source>
        <dbReference type="EMBL" id="TJZ60571.1"/>
    </source>
</evidence>
<comment type="caution">
    <text evidence="1">The sequence shown here is derived from an EMBL/GenBank/DDBJ whole genome shotgun (WGS) entry which is preliminary data.</text>
</comment>
<reference evidence="1 2" key="1">
    <citation type="submission" date="2019-04" db="EMBL/GenBank/DDBJ databases">
        <title>Sphingobacterium olei sp. nov., isolated from oil-contaminated soil.</title>
        <authorList>
            <person name="Liu B."/>
        </authorList>
    </citation>
    <scope>NUCLEOTIDE SEQUENCE [LARGE SCALE GENOMIC DNA]</scope>
    <source>
        <strain evidence="1 2">HAL-9</strain>
    </source>
</reference>